<dbReference type="GO" id="GO:0009380">
    <property type="term" value="C:excinuclease repair complex"/>
    <property type="evidence" value="ECO:0007669"/>
    <property type="project" value="InterPro"/>
</dbReference>
<dbReference type="GO" id="GO:0008270">
    <property type="term" value="F:zinc ion binding"/>
    <property type="evidence" value="ECO:0007669"/>
    <property type="project" value="UniProtKB-UniRule"/>
</dbReference>
<dbReference type="GO" id="GO:0009381">
    <property type="term" value="F:excinuclease ABC activity"/>
    <property type="evidence" value="ECO:0007669"/>
    <property type="project" value="UniProtKB-UniRule"/>
</dbReference>
<dbReference type="GO" id="GO:0005737">
    <property type="term" value="C:cytoplasm"/>
    <property type="evidence" value="ECO:0007669"/>
    <property type="project" value="UniProtKB-SubCell"/>
</dbReference>
<evidence type="ECO:0000256" key="17">
    <source>
        <dbReference type="HAMAP-Rule" id="MF_00205"/>
    </source>
</evidence>
<protein>
    <recommendedName>
        <fullName evidence="15 17">UvrABC system protein A</fullName>
        <shortName evidence="17">UvrA protein</shortName>
    </recommendedName>
    <alternativeName>
        <fullName evidence="16 17">Excinuclease ABC subunit A</fullName>
    </alternativeName>
</protein>
<dbReference type="InterPro" id="IPR041102">
    <property type="entry name" value="UvrA_inter"/>
</dbReference>
<dbReference type="GO" id="GO:0016887">
    <property type="term" value="F:ATP hydrolysis activity"/>
    <property type="evidence" value="ECO:0007669"/>
    <property type="project" value="InterPro"/>
</dbReference>
<dbReference type="AlphaFoldDB" id="A0A3N1MAS8"/>
<feature type="domain" description="ABC transporter" evidence="19">
    <location>
        <begin position="364"/>
        <end position="594"/>
    </location>
</feature>
<dbReference type="EMBL" id="RJKX01000013">
    <property type="protein sequence ID" value="ROP99859.1"/>
    <property type="molecule type" value="Genomic_DNA"/>
</dbReference>
<evidence type="ECO:0000256" key="5">
    <source>
        <dbReference type="ARBA" id="ARBA00022741"/>
    </source>
</evidence>
<comment type="subunit">
    <text evidence="17">Forms a heterotetramer with UvrB during the search for lesions.</text>
</comment>
<dbReference type="Gene3D" id="1.10.8.280">
    <property type="entry name" value="ABC transporter ATPase domain-like"/>
    <property type="match status" value="1"/>
</dbReference>
<dbReference type="HAMAP" id="MF_00205">
    <property type="entry name" value="UvrA"/>
    <property type="match status" value="1"/>
</dbReference>
<dbReference type="Pfam" id="PF00005">
    <property type="entry name" value="ABC_tran"/>
    <property type="match status" value="1"/>
</dbReference>
<keyword evidence="5 17" id="KW-0547">Nucleotide-binding</keyword>
<evidence type="ECO:0000256" key="12">
    <source>
        <dbReference type="ARBA" id="ARBA00023125"/>
    </source>
</evidence>
<keyword evidence="6 17" id="KW-0227">DNA damage</keyword>
<keyword evidence="2 17" id="KW-0963">Cytoplasm</keyword>
<dbReference type="Gene3D" id="3.30.1490.20">
    <property type="entry name" value="ATP-grasp fold, A domain"/>
    <property type="match status" value="1"/>
</dbReference>
<keyword evidence="12 17" id="KW-0238">DNA-binding</keyword>
<feature type="region of interest" description="Disordered" evidence="18">
    <location>
        <begin position="597"/>
        <end position="619"/>
    </location>
</feature>
<dbReference type="GO" id="GO:0006289">
    <property type="term" value="P:nucleotide-excision repair"/>
    <property type="evidence" value="ECO:0007669"/>
    <property type="project" value="UniProtKB-UniRule"/>
</dbReference>
<keyword evidence="3 17" id="KW-0479">Metal-binding</keyword>
<feature type="domain" description="ABC transporter" evidence="19">
    <location>
        <begin position="609"/>
        <end position="937"/>
    </location>
</feature>
<dbReference type="InterPro" id="IPR041552">
    <property type="entry name" value="UvrA_DNA-bd"/>
</dbReference>
<keyword evidence="11 17" id="KW-0267">Excision nuclease</keyword>
<comment type="caution">
    <text evidence="17">Lacks conserved residue(s) required for the propagation of feature annotation.</text>
</comment>
<feature type="binding site" evidence="17">
    <location>
        <begin position="33"/>
        <end position="40"/>
    </location>
    <ligand>
        <name>ATP</name>
        <dbReference type="ChEBI" id="CHEBI:30616"/>
    </ligand>
</feature>
<keyword evidence="13 17" id="KW-0234">DNA repair</keyword>
<keyword evidence="17" id="KW-0742">SOS response</keyword>
<dbReference type="InterPro" id="IPR013815">
    <property type="entry name" value="ATP_grasp_subdomain_1"/>
</dbReference>
<dbReference type="GO" id="GO:0009432">
    <property type="term" value="P:SOS response"/>
    <property type="evidence" value="ECO:0007669"/>
    <property type="project" value="UniProtKB-UniRule"/>
</dbReference>
<dbReference type="GO" id="GO:0003677">
    <property type="term" value="F:DNA binding"/>
    <property type="evidence" value="ECO:0007669"/>
    <property type="project" value="UniProtKB-UniRule"/>
</dbReference>
<comment type="function">
    <text evidence="17">The UvrABC repair system catalyzes the recognition and processing of DNA lesions. UvrA is an ATPase and a DNA-binding protein. A damage recognition complex composed of 2 UvrA and 2 UvrB subunits scans DNA for abnormalities. When the presence of a lesion has been verified by UvrB, the UvrA molecules dissociate.</text>
</comment>
<evidence type="ECO:0000256" key="1">
    <source>
        <dbReference type="ARBA" id="ARBA00004496"/>
    </source>
</evidence>
<dbReference type="InterPro" id="IPR027417">
    <property type="entry name" value="P-loop_NTPase"/>
</dbReference>
<dbReference type="Proteomes" id="UP000278222">
    <property type="component" value="Unassembled WGS sequence"/>
</dbReference>
<proteinExistence type="inferred from homology"/>
<evidence type="ECO:0000256" key="3">
    <source>
        <dbReference type="ARBA" id="ARBA00022723"/>
    </source>
</evidence>
<evidence type="ECO:0000256" key="9">
    <source>
        <dbReference type="ARBA" id="ARBA00022833"/>
    </source>
</evidence>
<dbReference type="PROSITE" id="PS00211">
    <property type="entry name" value="ABC_TRANSPORTER_1"/>
    <property type="match status" value="2"/>
</dbReference>
<keyword evidence="21" id="KW-1185">Reference proteome</keyword>
<feature type="compositionally biased region" description="Polar residues" evidence="18">
    <location>
        <begin position="610"/>
        <end position="619"/>
    </location>
</feature>
<dbReference type="FunFam" id="3.40.50.300:FF:000028">
    <property type="entry name" value="UvrABC system protein A"/>
    <property type="match status" value="1"/>
</dbReference>
<feature type="zinc finger region" description="C4-type" evidence="17">
    <location>
        <begin position="740"/>
        <end position="766"/>
    </location>
</feature>
<dbReference type="NCBIfam" id="TIGR00630">
    <property type="entry name" value="uvra"/>
    <property type="match status" value="1"/>
</dbReference>
<evidence type="ECO:0000256" key="2">
    <source>
        <dbReference type="ARBA" id="ARBA00022490"/>
    </source>
</evidence>
<evidence type="ECO:0000256" key="18">
    <source>
        <dbReference type="SAM" id="MobiDB-lite"/>
    </source>
</evidence>
<evidence type="ECO:0000256" key="11">
    <source>
        <dbReference type="ARBA" id="ARBA00022881"/>
    </source>
</evidence>
<comment type="subcellular location">
    <subcellularLocation>
        <location evidence="1 17">Cytoplasm</location>
    </subcellularLocation>
</comment>
<reference evidence="20 21" key="1">
    <citation type="submission" date="2018-11" db="EMBL/GenBank/DDBJ databases">
        <title>Genomic Encyclopedia of Type Strains, Phase IV (KMG-IV): sequencing the most valuable type-strain genomes for metagenomic binning, comparative biology and taxonomic classification.</title>
        <authorList>
            <person name="Goeker M."/>
        </authorList>
    </citation>
    <scope>NUCLEOTIDE SEQUENCE [LARGE SCALE GENOMIC DNA]</scope>
    <source>
        <strain evidence="20 21">DSM 5900</strain>
    </source>
</reference>
<dbReference type="Pfam" id="PF17755">
    <property type="entry name" value="UvrA_DNA-bind"/>
    <property type="match status" value="1"/>
</dbReference>
<gene>
    <name evidence="17" type="primary">uvrA</name>
    <name evidence="20" type="ORF">EDC65_1650</name>
</gene>
<keyword evidence="4 17" id="KW-0677">Repeat</keyword>
<dbReference type="PROSITE" id="PS50893">
    <property type="entry name" value="ABC_TRANSPORTER_2"/>
    <property type="match status" value="2"/>
</dbReference>
<comment type="caution">
    <text evidence="20">The sequence shown here is derived from an EMBL/GenBank/DDBJ whole genome shotgun (WGS) entry which is preliminary data.</text>
</comment>
<dbReference type="RefSeq" id="WP_123689203.1">
    <property type="nucleotide sequence ID" value="NZ_AP019700.1"/>
</dbReference>
<dbReference type="PANTHER" id="PTHR43152:SF3">
    <property type="entry name" value="UVRABC SYSTEM PROTEIN A"/>
    <property type="match status" value="1"/>
</dbReference>
<evidence type="ECO:0000256" key="16">
    <source>
        <dbReference type="ARBA" id="ARBA00042156"/>
    </source>
</evidence>
<dbReference type="FunFam" id="1.20.1580.10:FF:000002">
    <property type="entry name" value="UvrABC system protein A"/>
    <property type="match status" value="1"/>
</dbReference>
<feature type="binding site" evidence="17">
    <location>
        <begin position="641"/>
        <end position="648"/>
    </location>
    <ligand>
        <name>ATP</name>
        <dbReference type="ChEBI" id="CHEBI:30616"/>
    </ligand>
</feature>
<accession>A0A3N1MAS8</accession>
<evidence type="ECO:0000256" key="8">
    <source>
        <dbReference type="ARBA" id="ARBA00022771"/>
    </source>
</evidence>
<dbReference type="InterPro" id="IPR003439">
    <property type="entry name" value="ABC_transporter-like_ATP-bd"/>
</dbReference>
<dbReference type="GO" id="GO:0005524">
    <property type="term" value="F:ATP binding"/>
    <property type="evidence" value="ECO:0007669"/>
    <property type="project" value="UniProtKB-UniRule"/>
</dbReference>
<dbReference type="SUPFAM" id="SSF52540">
    <property type="entry name" value="P-loop containing nucleoside triphosphate hydrolases"/>
    <property type="match status" value="2"/>
</dbReference>
<name>A0A3N1MAS8_9PROT</name>
<dbReference type="CDD" id="cd03271">
    <property type="entry name" value="ABC_UvrA_II"/>
    <property type="match status" value="1"/>
</dbReference>
<dbReference type="CDD" id="cd03270">
    <property type="entry name" value="ABC_UvrA_I"/>
    <property type="match status" value="1"/>
</dbReference>
<dbReference type="Gene3D" id="3.40.50.300">
    <property type="entry name" value="P-loop containing nucleotide triphosphate hydrolases"/>
    <property type="match status" value="2"/>
</dbReference>
<dbReference type="Pfam" id="PF17760">
    <property type="entry name" value="UvrA_inter"/>
    <property type="match status" value="1"/>
</dbReference>
<evidence type="ECO:0000256" key="6">
    <source>
        <dbReference type="ARBA" id="ARBA00022763"/>
    </source>
</evidence>
<evidence type="ECO:0000313" key="20">
    <source>
        <dbReference type="EMBL" id="ROP99859.1"/>
    </source>
</evidence>
<keyword evidence="9 17" id="KW-0862">Zinc</keyword>
<keyword evidence="10 17" id="KW-0067">ATP-binding</keyword>
<keyword evidence="8 17" id="KW-0863">Zinc-finger</keyword>
<comment type="similarity">
    <text evidence="14 17">Belongs to the ABC transporter superfamily. UvrA family.</text>
</comment>
<evidence type="ECO:0000313" key="21">
    <source>
        <dbReference type="Proteomes" id="UP000278222"/>
    </source>
</evidence>
<evidence type="ECO:0000256" key="10">
    <source>
        <dbReference type="ARBA" id="ARBA00022840"/>
    </source>
</evidence>
<dbReference type="PANTHER" id="PTHR43152">
    <property type="entry name" value="UVRABC SYSTEM PROTEIN A"/>
    <property type="match status" value="1"/>
</dbReference>
<keyword evidence="7 17" id="KW-0228">DNA excision</keyword>
<evidence type="ECO:0000256" key="14">
    <source>
        <dbReference type="ARBA" id="ARBA00038000"/>
    </source>
</evidence>
<dbReference type="InterPro" id="IPR017871">
    <property type="entry name" value="ABC_transporter-like_CS"/>
</dbReference>
<organism evidence="20 21">
    <name type="scientific">Stella humosa</name>
    <dbReference type="NCBI Taxonomy" id="94"/>
    <lineage>
        <taxon>Bacteria</taxon>
        <taxon>Pseudomonadati</taxon>
        <taxon>Pseudomonadota</taxon>
        <taxon>Alphaproteobacteria</taxon>
        <taxon>Rhodospirillales</taxon>
        <taxon>Stellaceae</taxon>
        <taxon>Stella</taxon>
    </lineage>
</organism>
<dbReference type="OrthoDB" id="9809851at2"/>
<evidence type="ECO:0000256" key="13">
    <source>
        <dbReference type="ARBA" id="ARBA00023204"/>
    </source>
</evidence>
<sequence>MSLTHIRVRGAREHNLRSVDVDLPRDRLVVITGLSGSGKSSLAFDTIYAEGQRRYVESLSAYARQFLELMQKPDVDSIEGLSPAISIEQKTTSRNPRSTVGTVTEIYDYMRLLWARVGIPYSPATGLPIESQTVSQMVDRVMELPEGTRLYLLAPVVRGRKGEYRKELQDLQKRGFQRVKVDGTLHEIDAVPALNKKVKHDIEVVIDRLVVRDGLGNRVADSIETALGLADGIAFAENADTGERLTFSAKFACPVSGFTIPEIEPRLFSFNNPFGACPACDGLGVTMFFDPDLVVPDDSLPLSGAIAPWASSSSQYYQQTLESLARHYGVTLATPWRMLREEAQNAILFGSAGTAIEMAYDDGLRAYKTGKSFEGIIPNMQRRWKETDSAWVREELGRYQNNRPCETCCGQRLKPEALAVKIRMRTISEVAALSIAEAAGWYGELAAHLTPKHAEIAERILKEINERLGFLVNVGLDYLTLSRASGTLSGGESQRIRLASQIGSGLTGVLYVLDEPSIGLHQRDNDRLLETLKRLRDLGNTVLVVEHDEDAIRQADWLVDMGPGAGVHGGQVIAAGTPDEVMREPASLTAQYLTGARQVPIPKERRQGKRGQSLSVSGATGNNLKDVSVDIPLGTFTCVTGVSGGGKSTLIIETLYKALAKRLHNAKEHPLPFGRLDGVELIDKIVDIDQSPIGRTPRSNPATYTGAFTPIREWFSGLPEAKARGYAPGRFSFNVKGGRCEACQGDGVIKIEMHFLPDVYVECDACKGKRYNRETLEITFKDKSIADVLDMTVEEGCGFFKAVPSIRDKMETLREVGLSYIKIGQAATTLSGGEAQRVKLAKELSRRATGQTLYILDEPTTGLHFEDVRKLLEVLHRLVDQGNTVLVIEHNLEVIKTADWIIDIGPEGGNGGGEIVAKGTPEDVAEVARSYTGQYLAPYLSRDRHRPRKIA</sequence>
<dbReference type="Gene3D" id="1.20.1580.10">
    <property type="entry name" value="ABC transporter ATPase like domain"/>
    <property type="match status" value="2"/>
</dbReference>
<evidence type="ECO:0000256" key="4">
    <source>
        <dbReference type="ARBA" id="ARBA00022737"/>
    </source>
</evidence>
<dbReference type="InterPro" id="IPR004602">
    <property type="entry name" value="UvrA"/>
</dbReference>
<evidence type="ECO:0000256" key="15">
    <source>
        <dbReference type="ARBA" id="ARBA00039316"/>
    </source>
</evidence>
<evidence type="ECO:0000259" key="19">
    <source>
        <dbReference type="PROSITE" id="PS50893"/>
    </source>
</evidence>
<evidence type="ECO:0000256" key="7">
    <source>
        <dbReference type="ARBA" id="ARBA00022769"/>
    </source>
</evidence>
<dbReference type="NCBIfam" id="NF001503">
    <property type="entry name" value="PRK00349.1"/>
    <property type="match status" value="1"/>
</dbReference>